<comment type="caution">
    <text evidence="2">The sequence shown here is derived from an EMBL/GenBank/DDBJ whole genome shotgun (WGS) entry which is preliminary data.</text>
</comment>
<dbReference type="EMBL" id="PXOT01000027">
    <property type="protein sequence ID" value="PSG87054.1"/>
    <property type="molecule type" value="Genomic_DNA"/>
</dbReference>
<organism evidence="2 3">
    <name type="scientific">Mesoflavibacter zeaxanthinifaciens subsp. sabulilitoris</name>
    <dbReference type="NCBI Taxonomy" id="1520893"/>
    <lineage>
        <taxon>Bacteria</taxon>
        <taxon>Pseudomonadati</taxon>
        <taxon>Bacteroidota</taxon>
        <taxon>Flavobacteriia</taxon>
        <taxon>Flavobacteriales</taxon>
        <taxon>Flavobacteriaceae</taxon>
        <taxon>Mesoflavibacter</taxon>
    </lineage>
</organism>
<accession>A0A2T1N689</accession>
<evidence type="ECO:0000313" key="2">
    <source>
        <dbReference type="EMBL" id="PSG87054.1"/>
    </source>
</evidence>
<evidence type="ECO:0000259" key="1">
    <source>
        <dbReference type="Pfam" id="PF14024"/>
    </source>
</evidence>
<gene>
    <name evidence="2" type="ORF">C7H61_13165</name>
</gene>
<dbReference type="Pfam" id="PF14024">
    <property type="entry name" value="DUF4240"/>
    <property type="match status" value="1"/>
</dbReference>
<feature type="domain" description="DUF4240" evidence="1">
    <location>
        <begin position="33"/>
        <end position="161"/>
    </location>
</feature>
<keyword evidence="3" id="KW-1185">Reference proteome</keyword>
<dbReference type="InterPro" id="IPR025334">
    <property type="entry name" value="DUF4240"/>
</dbReference>
<reference evidence="2 3" key="1">
    <citation type="submission" date="2018-03" db="EMBL/GenBank/DDBJ databases">
        <title>Mesoflavibacter sp. HG37 and Mesoflavibacter sp. HG96 sp.nov., two marine bacteria isolated from seawater of Western Pacific Ocean.</title>
        <authorList>
            <person name="Cheng H."/>
            <person name="Wu Y.-H."/>
            <person name="Guo L.-L."/>
            <person name="Xu X.-W."/>
        </authorList>
    </citation>
    <scope>NUCLEOTIDE SEQUENCE [LARGE SCALE GENOMIC DNA]</scope>
    <source>
        <strain evidence="2 3">KCTC 42117</strain>
    </source>
</reference>
<sequence length="202" mass="23877">MIKARSVCRNFITRLQVRHRNWNVNYDILINMMSEQDFWHIVETSLEKNVTVGSIEQDEALIRILETKSIDELVGFQLRLLELRSELFSKHIHLVAEQLDYTTHPDVLNRFKNGIIASGKAFYYNAKDDTEFLNSLLKNNVEALRNCYYEGFSLVAPAAFHELTDYKESWDRALLKAKREMEIKQMKVERDKNRDIDNFLPF</sequence>
<dbReference type="AlphaFoldDB" id="A0A2T1N689"/>
<dbReference type="Proteomes" id="UP000238430">
    <property type="component" value="Unassembled WGS sequence"/>
</dbReference>
<dbReference type="OrthoDB" id="10005423at2"/>
<protein>
    <recommendedName>
        <fullName evidence="1">DUF4240 domain-containing protein</fullName>
    </recommendedName>
</protein>
<name>A0A2T1N689_9FLAO</name>
<evidence type="ECO:0000313" key="3">
    <source>
        <dbReference type="Proteomes" id="UP000238430"/>
    </source>
</evidence>
<proteinExistence type="predicted"/>